<feature type="compositionally biased region" description="Basic and acidic residues" evidence="1">
    <location>
        <begin position="1"/>
        <end position="20"/>
    </location>
</feature>
<evidence type="ECO:0000313" key="2">
    <source>
        <dbReference type="EMBL" id="KAF8417363.1"/>
    </source>
</evidence>
<evidence type="ECO:0000313" key="3">
    <source>
        <dbReference type="EMBL" id="KAF8444982.1"/>
    </source>
</evidence>
<accession>A0AAD4BCD0</accession>
<gene>
    <name evidence="2" type="ORF">L210DRAFT_3428175</name>
    <name evidence="3" type="ORF">L210DRAFT_855563</name>
</gene>
<feature type="region of interest" description="Disordered" evidence="1">
    <location>
        <begin position="1"/>
        <end position="74"/>
    </location>
</feature>
<keyword evidence="4" id="KW-1185">Reference proteome</keyword>
<dbReference type="EMBL" id="WHUW01000225">
    <property type="protein sequence ID" value="KAF8417363.1"/>
    <property type="molecule type" value="Genomic_DNA"/>
</dbReference>
<name>A0AAD4BCD0_BOLED</name>
<organism evidence="2 4">
    <name type="scientific">Boletus edulis BED1</name>
    <dbReference type="NCBI Taxonomy" id="1328754"/>
    <lineage>
        <taxon>Eukaryota</taxon>
        <taxon>Fungi</taxon>
        <taxon>Dikarya</taxon>
        <taxon>Basidiomycota</taxon>
        <taxon>Agaricomycotina</taxon>
        <taxon>Agaricomycetes</taxon>
        <taxon>Agaricomycetidae</taxon>
        <taxon>Boletales</taxon>
        <taxon>Boletineae</taxon>
        <taxon>Boletaceae</taxon>
        <taxon>Boletoideae</taxon>
        <taxon>Boletus</taxon>
    </lineage>
</organism>
<reference evidence="2" key="1">
    <citation type="submission" date="2019-10" db="EMBL/GenBank/DDBJ databases">
        <authorList>
            <consortium name="DOE Joint Genome Institute"/>
            <person name="Kuo A."/>
            <person name="Miyauchi S."/>
            <person name="Kiss E."/>
            <person name="Drula E."/>
            <person name="Kohler A."/>
            <person name="Sanchez-Garcia M."/>
            <person name="Andreopoulos B."/>
            <person name="Barry K.W."/>
            <person name="Bonito G."/>
            <person name="Buee M."/>
            <person name="Carver A."/>
            <person name="Chen C."/>
            <person name="Cichocki N."/>
            <person name="Clum A."/>
            <person name="Culley D."/>
            <person name="Crous P.W."/>
            <person name="Fauchery L."/>
            <person name="Girlanda M."/>
            <person name="Hayes R."/>
            <person name="Keri Z."/>
            <person name="LaButti K."/>
            <person name="Lipzen A."/>
            <person name="Lombard V."/>
            <person name="Magnuson J."/>
            <person name="Maillard F."/>
            <person name="Morin E."/>
            <person name="Murat C."/>
            <person name="Nolan M."/>
            <person name="Ohm R."/>
            <person name="Pangilinan J."/>
            <person name="Pereira M."/>
            <person name="Perotto S."/>
            <person name="Peter M."/>
            <person name="Riley R."/>
            <person name="Sitrit Y."/>
            <person name="Stielow B."/>
            <person name="Szollosi G."/>
            <person name="Zifcakova L."/>
            <person name="Stursova M."/>
            <person name="Spatafora J.W."/>
            <person name="Tedersoo L."/>
            <person name="Vaario L.-M."/>
            <person name="Yamada A."/>
            <person name="Yan M."/>
            <person name="Wang P."/>
            <person name="Xu J."/>
            <person name="Bruns T."/>
            <person name="Baldrian P."/>
            <person name="Vilgalys R."/>
            <person name="Henrissat B."/>
            <person name="Grigoriev I.V."/>
            <person name="Hibbett D."/>
            <person name="Nagy L.G."/>
            <person name="Martin F.M."/>
        </authorList>
    </citation>
    <scope>NUCLEOTIDE SEQUENCE</scope>
    <source>
        <strain evidence="2">BED1</strain>
    </source>
</reference>
<protein>
    <submittedName>
        <fullName evidence="2">Uncharacterized protein</fullName>
    </submittedName>
</protein>
<feature type="compositionally biased region" description="Basic and acidic residues" evidence="1">
    <location>
        <begin position="45"/>
        <end position="54"/>
    </location>
</feature>
<evidence type="ECO:0000313" key="4">
    <source>
        <dbReference type="Proteomes" id="UP001194468"/>
    </source>
</evidence>
<evidence type="ECO:0000256" key="1">
    <source>
        <dbReference type="SAM" id="MobiDB-lite"/>
    </source>
</evidence>
<sequence length="74" mass="8476">MTSDMPRPKPDGNRGHRFHESVISPSQAIAEAWQRESPQSQELWRQAEAKRKEQYSAPRQPRPRHGSHGSGSKM</sequence>
<comment type="caution">
    <text evidence="2">The sequence shown here is derived from an EMBL/GenBank/DDBJ whole genome shotgun (WGS) entry which is preliminary data.</text>
</comment>
<proteinExistence type="predicted"/>
<dbReference type="Proteomes" id="UP001194468">
    <property type="component" value="Unassembled WGS sequence"/>
</dbReference>
<reference evidence="2" key="2">
    <citation type="journal article" date="2020" name="Nat. Commun.">
        <title>Large-scale genome sequencing of mycorrhizal fungi provides insights into the early evolution of symbiotic traits.</title>
        <authorList>
            <person name="Miyauchi S."/>
            <person name="Kiss E."/>
            <person name="Kuo A."/>
            <person name="Drula E."/>
            <person name="Kohler A."/>
            <person name="Sanchez-Garcia M."/>
            <person name="Morin E."/>
            <person name="Andreopoulos B."/>
            <person name="Barry K.W."/>
            <person name="Bonito G."/>
            <person name="Buee M."/>
            <person name="Carver A."/>
            <person name="Chen C."/>
            <person name="Cichocki N."/>
            <person name="Clum A."/>
            <person name="Culley D."/>
            <person name="Crous P.W."/>
            <person name="Fauchery L."/>
            <person name="Girlanda M."/>
            <person name="Hayes R.D."/>
            <person name="Keri Z."/>
            <person name="LaButti K."/>
            <person name="Lipzen A."/>
            <person name="Lombard V."/>
            <person name="Magnuson J."/>
            <person name="Maillard F."/>
            <person name="Murat C."/>
            <person name="Nolan M."/>
            <person name="Ohm R.A."/>
            <person name="Pangilinan J."/>
            <person name="Pereira M.F."/>
            <person name="Perotto S."/>
            <person name="Peter M."/>
            <person name="Pfister S."/>
            <person name="Riley R."/>
            <person name="Sitrit Y."/>
            <person name="Stielow J.B."/>
            <person name="Szollosi G."/>
            <person name="Zifcakova L."/>
            <person name="Stursova M."/>
            <person name="Spatafora J.W."/>
            <person name="Tedersoo L."/>
            <person name="Vaario L.M."/>
            <person name="Yamada A."/>
            <person name="Yan M."/>
            <person name="Wang P."/>
            <person name="Xu J."/>
            <person name="Bruns T."/>
            <person name="Baldrian P."/>
            <person name="Vilgalys R."/>
            <person name="Dunand C."/>
            <person name="Henrissat B."/>
            <person name="Grigoriev I.V."/>
            <person name="Hibbett D."/>
            <person name="Nagy L.G."/>
            <person name="Martin F.M."/>
        </authorList>
    </citation>
    <scope>NUCLEOTIDE SEQUENCE</scope>
    <source>
        <strain evidence="2">BED1</strain>
    </source>
</reference>
<dbReference type="AlphaFoldDB" id="A0AAD4BCD0"/>
<dbReference type="EMBL" id="WHUW01000006">
    <property type="protein sequence ID" value="KAF8444982.1"/>
    <property type="molecule type" value="Genomic_DNA"/>
</dbReference>